<keyword evidence="3" id="KW-1185">Reference proteome</keyword>
<name>A0ABU0X3E4_9PSEU</name>
<gene>
    <name evidence="2" type="ORF">CKY47_17810</name>
</gene>
<accession>A0ABU0X3E4</accession>
<sequence>MHNHMAGDAGTVLQAGSIMVSQLSSRVVRVIVAVLSVIALAAVSITVWVWWPRPPVAAPTSSPPGGTSSSTAEAASAPLVVAAQSMNWKCSIDWLVPRAPDQVDLTRSEDLVLRWNDWPALADGVAADRGQVQLTVQPKGTASVVLTGMRIRVTDRRQPMAGTSLDGRCGGPETFRWVDVDLDEEQPEVRGRPLDARALAEAETNGWRVDPVTFPYEITAQDSETFFISASTSACDCSWVVEFDWAAGGETGQFVVDKMFRTSASSRAVRCSVLSERVTCP</sequence>
<comment type="caution">
    <text evidence="2">The sequence shown here is derived from an EMBL/GenBank/DDBJ whole genome shotgun (WGS) entry which is preliminary data.</text>
</comment>
<protein>
    <submittedName>
        <fullName evidence="2">Uncharacterized protein</fullName>
    </submittedName>
</protein>
<keyword evidence="1" id="KW-1133">Transmembrane helix</keyword>
<proteinExistence type="predicted"/>
<evidence type="ECO:0000313" key="3">
    <source>
        <dbReference type="Proteomes" id="UP001225605"/>
    </source>
</evidence>
<evidence type="ECO:0000313" key="2">
    <source>
        <dbReference type="EMBL" id="MDQ2585809.1"/>
    </source>
</evidence>
<evidence type="ECO:0000256" key="1">
    <source>
        <dbReference type="SAM" id="Phobius"/>
    </source>
</evidence>
<dbReference type="EMBL" id="NSDM01000007">
    <property type="protein sequence ID" value="MDQ2585809.1"/>
    <property type="molecule type" value="Genomic_DNA"/>
</dbReference>
<reference evidence="2 3" key="1">
    <citation type="submission" date="2017-06" db="EMBL/GenBank/DDBJ databases">
        <title>Cultured bacterium strain Saccharothrix yanglingensis Hhs.015.</title>
        <authorList>
            <person name="Xia Y."/>
        </authorList>
    </citation>
    <scope>NUCLEOTIDE SEQUENCE [LARGE SCALE GENOMIC DNA]</scope>
    <source>
        <strain evidence="2 3">Hhs.015</strain>
    </source>
</reference>
<keyword evidence="1" id="KW-0472">Membrane</keyword>
<keyword evidence="1" id="KW-0812">Transmembrane</keyword>
<organism evidence="2 3">
    <name type="scientific">Saccharothrix yanglingensis</name>
    <dbReference type="NCBI Taxonomy" id="659496"/>
    <lineage>
        <taxon>Bacteria</taxon>
        <taxon>Bacillati</taxon>
        <taxon>Actinomycetota</taxon>
        <taxon>Actinomycetes</taxon>
        <taxon>Pseudonocardiales</taxon>
        <taxon>Pseudonocardiaceae</taxon>
        <taxon>Saccharothrix</taxon>
    </lineage>
</organism>
<dbReference type="Proteomes" id="UP001225605">
    <property type="component" value="Unassembled WGS sequence"/>
</dbReference>
<feature type="transmembrane region" description="Helical" evidence="1">
    <location>
        <begin position="27"/>
        <end position="51"/>
    </location>
</feature>